<keyword evidence="3" id="KW-1185">Reference proteome</keyword>
<organism evidence="2 3">
    <name type="scientific">Piloderma croceum (strain F 1598)</name>
    <dbReference type="NCBI Taxonomy" id="765440"/>
    <lineage>
        <taxon>Eukaryota</taxon>
        <taxon>Fungi</taxon>
        <taxon>Dikarya</taxon>
        <taxon>Basidiomycota</taxon>
        <taxon>Agaricomycotina</taxon>
        <taxon>Agaricomycetes</taxon>
        <taxon>Agaricomycetidae</taxon>
        <taxon>Atheliales</taxon>
        <taxon>Atheliaceae</taxon>
        <taxon>Piloderma</taxon>
    </lineage>
</organism>
<proteinExistence type="predicted"/>
<reference evidence="3" key="2">
    <citation type="submission" date="2015-01" db="EMBL/GenBank/DDBJ databases">
        <title>Evolutionary Origins and Diversification of the Mycorrhizal Mutualists.</title>
        <authorList>
            <consortium name="DOE Joint Genome Institute"/>
            <consortium name="Mycorrhizal Genomics Consortium"/>
            <person name="Kohler A."/>
            <person name="Kuo A."/>
            <person name="Nagy L.G."/>
            <person name="Floudas D."/>
            <person name="Copeland A."/>
            <person name="Barry K.W."/>
            <person name="Cichocki N."/>
            <person name="Veneault-Fourrey C."/>
            <person name="LaButti K."/>
            <person name="Lindquist E.A."/>
            <person name="Lipzen A."/>
            <person name="Lundell T."/>
            <person name="Morin E."/>
            <person name="Murat C."/>
            <person name="Riley R."/>
            <person name="Ohm R."/>
            <person name="Sun H."/>
            <person name="Tunlid A."/>
            <person name="Henrissat B."/>
            <person name="Grigoriev I.V."/>
            <person name="Hibbett D.S."/>
            <person name="Martin F."/>
        </authorList>
    </citation>
    <scope>NUCLEOTIDE SEQUENCE [LARGE SCALE GENOMIC DNA]</scope>
    <source>
        <strain evidence="3">F 1598</strain>
    </source>
</reference>
<feature type="region of interest" description="Disordered" evidence="1">
    <location>
        <begin position="92"/>
        <end position="129"/>
    </location>
</feature>
<reference evidence="2 3" key="1">
    <citation type="submission" date="2014-04" db="EMBL/GenBank/DDBJ databases">
        <authorList>
            <consortium name="DOE Joint Genome Institute"/>
            <person name="Kuo A."/>
            <person name="Tarkka M."/>
            <person name="Buscot F."/>
            <person name="Kohler A."/>
            <person name="Nagy L.G."/>
            <person name="Floudas D."/>
            <person name="Copeland A."/>
            <person name="Barry K.W."/>
            <person name="Cichocki N."/>
            <person name="Veneault-Fourrey C."/>
            <person name="LaButti K."/>
            <person name="Lindquist E.A."/>
            <person name="Lipzen A."/>
            <person name="Lundell T."/>
            <person name="Morin E."/>
            <person name="Murat C."/>
            <person name="Sun H."/>
            <person name="Tunlid A."/>
            <person name="Henrissat B."/>
            <person name="Grigoriev I.V."/>
            <person name="Hibbett D.S."/>
            <person name="Martin F."/>
            <person name="Nordberg H.P."/>
            <person name="Cantor M.N."/>
            <person name="Hua S.X."/>
        </authorList>
    </citation>
    <scope>NUCLEOTIDE SEQUENCE [LARGE SCALE GENOMIC DNA]</scope>
    <source>
        <strain evidence="2 3">F 1598</strain>
    </source>
</reference>
<dbReference type="AlphaFoldDB" id="A0A0C3BWF6"/>
<dbReference type="OrthoDB" id="514070at2759"/>
<evidence type="ECO:0000256" key="1">
    <source>
        <dbReference type="SAM" id="MobiDB-lite"/>
    </source>
</evidence>
<name>A0A0C3BWF6_PILCF</name>
<dbReference type="EMBL" id="KN832972">
    <property type="protein sequence ID" value="KIM90883.1"/>
    <property type="molecule type" value="Genomic_DNA"/>
</dbReference>
<dbReference type="Proteomes" id="UP000054166">
    <property type="component" value="Unassembled WGS sequence"/>
</dbReference>
<feature type="region of interest" description="Disordered" evidence="1">
    <location>
        <begin position="331"/>
        <end position="376"/>
    </location>
</feature>
<dbReference type="HOGENOM" id="CLU_046576_1_0_1"/>
<evidence type="ECO:0000313" key="2">
    <source>
        <dbReference type="EMBL" id="KIM90883.1"/>
    </source>
</evidence>
<accession>A0A0C3BWF6</accession>
<gene>
    <name evidence="2" type="ORF">PILCRDRAFT_153865</name>
</gene>
<protein>
    <submittedName>
        <fullName evidence="2">Uncharacterized protein</fullName>
    </submittedName>
</protein>
<evidence type="ECO:0000313" key="3">
    <source>
        <dbReference type="Proteomes" id="UP000054166"/>
    </source>
</evidence>
<sequence>MTSTNKIPLPSFLKLLTSNNVSTPKAMAVAGKIYKDFNTPAMLSQLTDVKMKAAGIDDKDLRKSVLSAFRKAGYKASPSKVSHTSASIADISSSADGSADPGPSTVQILTTPTKKKRKRDHDINEFLPDGPVDEASKYGSLEFNEVWDEDVLKSKFTVVNRAPLMTAWATVVAERMGFQREEALSIASVYTEMNAISKGVSLGIFESSKNNGMEATKGGSQPYVDIMSRRVALYQTQTGQWRALANNNPAQPSTAFSYVSRALRQTTSHVIGALRLLANSYGPQELNEKGFGLYAEFRPDVQGWGGRGELRCDKILALRRKAIPGEISQEAMGVGETKESGKSFVKVENPDQSGLEAHDVSGEQEEPDRKKPRGLSLEEYEAALDQDTTFDDVDLNINPGL</sequence>
<dbReference type="InParanoid" id="A0A0C3BWF6"/>
<feature type="compositionally biased region" description="Low complexity" evidence="1">
    <location>
        <begin position="92"/>
        <end position="104"/>
    </location>
</feature>